<feature type="transmembrane region" description="Helical" evidence="1">
    <location>
        <begin position="300"/>
        <end position="319"/>
    </location>
</feature>
<evidence type="ECO:0000256" key="1">
    <source>
        <dbReference type="SAM" id="Phobius"/>
    </source>
</evidence>
<keyword evidence="1" id="KW-1133">Transmembrane helix</keyword>
<dbReference type="EMBL" id="CAXITT010000017">
    <property type="protein sequence ID" value="CAL1527419.1"/>
    <property type="molecule type" value="Genomic_DNA"/>
</dbReference>
<keyword evidence="1" id="KW-0472">Membrane</keyword>
<evidence type="ECO:0000313" key="4">
    <source>
        <dbReference type="Proteomes" id="UP001497497"/>
    </source>
</evidence>
<feature type="chain" id="PRO_5043640357" evidence="2">
    <location>
        <begin position="22"/>
        <end position="338"/>
    </location>
</feature>
<organism evidence="3 4">
    <name type="scientific">Lymnaea stagnalis</name>
    <name type="common">Great pond snail</name>
    <name type="synonym">Helix stagnalis</name>
    <dbReference type="NCBI Taxonomy" id="6523"/>
    <lineage>
        <taxon>Eukaryota</taxon>
        <taxon>Metazoa</taxon>
        <taxon>Spiralia</taxon>
        <taxon>Lophotrochozoa</taxon>
        <taxon>Mollusca</taxon>
        <taxon>Gastropoda</taxon>
        <taxon>Heterobranchia</taxon>
        <taxon>Euthyneura</taxon>
        <taxon>Panpulmonata</taxon>
        <taxon>Hygrophila</taxon>
        <taxon>Lymnaeoidea</taxon>
        <taxon>Lymnaeidae</taxon>
        <taxon>Lymnaea</taxon>
    </lineage>
</organism>
<comment type="caution">
    <text evidence="3">The sequence shown here is derived from an EMBL/GenBank/DDBJ whole genome shotgun (WGS) entry which is preliminary data.</text>
</comment>
<evidence type="ECO:0000313" key="3">
    <source>
        <dbReference type="EMBL" id="CAL1527419.1"/>
    </source>
</evidence>
<dbReference type="AlphaFoldDB" id="A0AAV2H5B0"/>
<proteinExistence type="predicted"/>
<keyword evidence="2" id="KW-0732">Signal</keyword>
<sequence length="338" mass="37822">MNGTSVTLIIIVFSRITEVLLFCKSLEEGQSLVLTSNATLKEKTIVFYHDDQLMSTCRRCSTCVVTFPKNSTSNITILRNGSCIYTFTYTNITRQQVSTWIKDNDLHGHTLNACNLTVYAQPKEMKCVVGFSVSDLRVMCSASKIYPMGDCHHSITLNGNSTALSSPDMINRSECLGLPRYCQINCILTIFTNNLTLGQYDLSVTVYPNVTGSLMDLSFGTSWNQSFRIAEQDNFTQSLNCSFKNVHGPCWCKEIEISENVSLYALSSNEICFHEAESNISNSNISKVDDTSYIHTDIKILIIASACGPIFILSVLLCWKRNVISACSYKEKKLINKR</sequence>
<feature type="signal peptide" evidence="2">
    <location>
        <begin position="1"/>
        <end position="21"/>
    </location>
</feature>
<accession>A0AAV2H5B0</accession>
<protein>
    <submittedName>
        <fullName evidence="3">Uncharacterized protein</fullName>
    </submittedName>
</protein>
<keyword evidence="1" id="KW-0812">Transmembrane</keyword>
<reference evidence="3 4" key="1">
    <citation type="submission" date="2024-04" db="EMBL/GenBank/DDBJ databases">
        <authorList>
            <consortium name="Genoscope - CEA"/>
            <person name="William W."/>
        </authorList>
    </citation>
    <scope>NUCLEOTIDE SEQUENCE [LARGE SCALE GENOMIC DNA]</scope>
</reference>
<dbReference type="Proteomes" id="UP001497497">
    <property type="component" value="Unassembled WGS sequence"/>
</dbReference>
<keyword evidence="4" id="KW-1185">Reference proteome</keyword>
<gene>
    <name evidence="3" type="ORF">GSLYS_00001596001</name>
</gene>
<name>A0AAV2H5B0_LYMST</name>
<evidence type="ECO:0000256" key="2">
    <source>
        <dbReference type="SAM" id="SignalP"/>
    </source>
</evidence>